<feature type="domain" description="DNA ligase ATP-dependent C-terminal" evidence="4">
    <location>
        <begin position="19"/>
        <end position="106"/>
    </location>
</feature>
<evidence type="ECO:0000259" key="4">
    <source>
        <dbReference type="Pfam" id="PF04679"/>
    </source>
</evidence>
<name>A0A6V7WDW1_MELEN</name>
<evidence type="ECO:0000313" key="6">
    <source>
        <dbReference type="Proteomes" id="UP000580250"/>
    </source>
</evidence>
<dbReference type="GO" id="GO:0005634">
    <property type="term" value="C:nucleus"/>
    <property type="evidence" value="ECO:0007669"/>
    <property type="project" value="TreeGrafter"/>
</dbReference>
<sequence>MDLVNMLVCMGVICWLVIMKKIGTGFKDEDLQNQYKQFKEFIIDKPRPYYSLSLAPDHWFEPAIVWEVKAADISKMSISPRHLAARGLVDSEKGISLRFPCFIRQRYGNYQQQNYNNNKTKSFSTTTKLWWKISLFKSI</sequence>
<feature type="chain" id="PRO_5028018582" description="DNA ligase ATP-dependent C-terminal domain-containing protein" evidence="3">
    <location>
        <begin position="26"/>
        <end position="139"/>
    </location>
</feature>
<keyword evidence="3" id="KW-0732">Signal</keyword>
<dbReference type="EMBL" id="CAJEWN010000534">
    <property type="protein sequence ID" value="CAD2185174.1"/>
    <property type="molecule type" value="Genomic_DNA"/>
</dbReference>
<dbReference type="InterPro" id="IPR012309">
    <property type="entry name" value="DNA_ligase_ATP-dep_C"/>
</dbReference>
<dbReference type="GO" id="GO:0005739">
    <property type="term" value="C:mitochondrion"/>
    <property type="evidence" value="ECO:0007669"/>
    <property type="project" value="TreeGrafter"/>
</dbReference>
<dbReference type="GO" id="GO:0006310">
    <property type="term" value="P:DNA recombination"/>
    <property type="evidence" value="ECO:0007669"/>
    <property type="project" value="InterPro"/>
</dbReference>
<gene>
    <name evidence="5" type="ORF">MENT_LOCUS37581</name>
</gene>
<dbReference type="Proteomes" id="UP000580250">
    <property type="component" value="Unassembled WGS sequence"/>
</dbReference>
<organism evidence="5 6">
    <name type="scientific">Meloidogyne enterolobii</name>
    <name type="common">Root-knot nematode worm</name>
    <name type="synonym">Meloidogyne mayaguensis</name>
    <dbReference type="NCBI Taxonomy" id="390850"/>
    <lineage>
        <taxon>Eukaryota</taxon>
        <taxon>Metazoa</taxon>
        <taxon>Ecdysozoa</taxon>
        <taxon>Nematoda</taxon>
        <taxon>Chromadorea</taxon>
        <taxon>Rhabditida</taxon>
        <taxon>Tylenchina</taxon>
        <taxon>Tylenchomorpha</taxon>
        <taxon>Tylenchoidea</taxon>
        <taxon>Meloidogynidae</taxon>
        <taxon>Meloidogyninae</taxon>
        <taxon>Meloidogyne</taxon>
    </lineage>
</organism>
<dbReference type="PANTHER" id="PTHR45674:SF4">
    <property type="entry name" value="DNA LIGASE 1"/>
    <property type="match status" value="1"/>
</dbReference>
<dbReference type="GO" id="GO:0006281">
    <property type="term" value="P:DNA repair"/>
    <property type="evidence" value="ECO:0007669"/>
    <property type="project" value="InterPro"/>
</dbReference>
<dbReference type="GO" id="GO:0003910">
    <property type="term" value="F:DNA ligase (ATP) activity"/>
    <property type="evidence" value="ECO:0007669"/>
    <property type="project" value="InterPro"/>
</dbReference>
<evidence type="ECO:0000256" key="3">
    <source>
        <dbReference type="SAM" id="SignalP"/>
    </source>
</evidence>
<evidence type="ECO:0000313" key="5">
    <source>
        <dbReference type="EMBL" id="CAD2185174.1"/>
    </source>
</evidence>
<keyword evidence="2" id="KW-0436">Ligase</keyword>
<comment type="similarity">
    <text evidence="1">Belongs to the ATP-dependent DNA ligase family.</text>
</comment>
<dbReference type="InterPro" id="IPR012340">
    <property type="entry name" value="NA-bd_OB-fold"/>
</dbReference>
<proteinExistence type="inferred from homology"/>
<feature type="signal peptide" evidence="3">
    <location>
        <begin position="1"/>
        <end position="25"/>
    </location>
</feature>
<reference evidence="5 6" key="1">
    <citation type="submission" date="2020-08" db="EMBL/GenBank/DDBJ databases">
        <authorList>
            <person name="Koutsovoulos G."/>
            <person name="Danchin GJ E."/>
        </authorList>
    </citation>
    <scope>NUCLEOTIDE SEQUENCE [LARGE SCALE GENOMIC DNA]</scope>
</reference>
<dbReference type="Pfam" id="PF04679">
    <property type="entry name" value="DNA_ligase_A_C"/>
    <property type="match status" value="1"/>
</dbReference>
<dbReference type="PANTHER" id="PTHR45674">
    <property type="entry name" value="DNA LIGASE 1/3 FAMILY MEMBER"/>
    <property type="match status" value="1"/>
</dbReference>
<dbReference type="GO" id="GO:1903461">
    <property type="term" value="P:Okazaki fragment processing involved in mitotic DNA replication"/>
    <property type="evidence" value="ECO:0007669"/>
    <property type="project" value="TreeGrafter"/>
</dbReference>
<evidence type="ECO:0000256" key="1">
    <source>
        <dbReference type="ARBA" id="ARBA00007572"/>
    </source>
</evidence>
<dbReference type="InterPro" id="IPR050191">
    <property type="entry name" value="ATP-dep_DNA_ligase"/>
</dbReference>
<dbReference type="OrthoDB" id="206088at2759"/>
<dbReference type="AlphaFoldDB" id="A0A6V7WDW1"/>
<protein>
    <recommendedName>
        <fullName evidence="4">DNA ligase ATP-dependent C-terminal domain-containing protein</fullName>
    </recommendedName>
</protein>
<evidence type="ECO:0000256" key="2">
    <source>
        <dbReference type="ARBA" id="ARBA00022598"/>
    </source>
</evidence>
<dbReference type="Gene3D" id="2.40.50.140">
    <property type="entry name" value="Nucleic acid-binding proteins"/>
    <property type="match status" value="1"/>
</dbReference>
<accession>A0A6V7WDW1</accession>
<dbReference type="SUPFAM" id="SSF50249">
    <property type="entry name" value="Nucleic acid-binding proteins"/>
    <property type="match status" value="1"/>
</dbReference>
<comment type="caution">
    <text evidence="5">The sequence shown here is derived from an EMBL/GenBank/DDBJ whole genome shotgun (WGS) entry which is preliminary data.</text>
</comment>